<dbReference type="Pfam" id="PF04289">
    <property type="entry name" value="DUF447_N"/>
    <property type="match status" value="1"/>
</dbReference>
<dbReference type="Gene3D" id="2.30.110.10">
    <property type="entry name" value="Electron Transport, Fmn-binding Protein, Chain A"/>
    <property type="match status" value="1"/>
</dbReference>
<dbReference type="AlphaFoldDB" id="A0A351R9N6"/>
<dbReference type="SUPFAM" id="SSF50475">
    <property type="entry name" value="FMN-binding split barrel"/>
    <property type="match status" value="1"/>
</dbReference>
<dbReference type="Pfam" id="PF20766">
    <property type="entry name" value="DUF447_C"/>
    <property type="match status" value="1"/>
</dbReference>
<accession>A0A351R9N6</accession>
<name>A0A351R9N6_9PROT</name>
<organism evidence="3 4">
    <name type="scientific">Methylotenera mobilis</name>
    <dbReference type="NCBI Taxonomy" id="359408"/>
    <lineage>
        <taxon>Bacteria</taxon>
        <taxon>Pseudomonadati</taxon>
        <taxon>Pseudomonadota</taxon>
        <taxon>Betaproteobacteria</taxon>
        <taxon>Nitrosomonadales</taxon>
        <taxon>Methylophilaceae</taxon>
        <taxon>Methylotenera</taxon>
    </lineage>
</organism>
<dbReference type="Proteomes" id="UP000264313">
    <property type="component" value="Unassembled WGS sequence"/>
</dbReference>
<dbReference type="InterPro" id="IPR049288">
    <property type="entry name" value="DUF447_C"/>
</dbReference>
<comment type="caution">
    <text evidence="3">The sequence shown here is derived from an EMBL/GenBank/DDBJ whole genome shotgun (WGS) entry which is preliminary data.</text>
</comment>
<reference evidence="3 4" key="1">
    <citation type="journal article" date="2018" name="Nat. Biotechnol.">
        <title>A standardized bacterial taxonomy based on genome phylogeny substantially revises the tree of life.</title>
        <authorList>
            <person name="Parks D.H."/>
            <person name="Chuvochina M."/>
            <person name="Waite D.W."/>
            <person name="Rinke C."/>
            <person name="Skarshewski A."/>
            <person name="Chaumeil P.A."/>
            <person name="Hugenholtz P."/>
        </authorList>
    </citation>
    <scope>NUCLEOTIDE SEQUENCE [LARGE SCALE GENOMIC DNA]</scope>
    <source>
        <strain evidence="3">UBA9958</strain>
    </source>
</reference>
<feature type="domain" description="DUF447" evidence="1">
    <location>
        <begin position="3"/>
        <end position="118"/>
    </location>
</feature>
<gene>
    <name evidence="3" type="ORF">DCW48_03690</name>
</gene>
<feature type="non-terminal residue" evidence="3">
    <location>
        <position position="171"/>
    </location>
</feature>
<feature type="domain" description="DUF447" evidence="2">
    <location>
        <begin position="124"/>
        <end position="171"/>
    </location>
</feature>
<dbReference type="Gene3D" id="1.20.58.290">
    <property type="entry name" value="Hypothetical membrane protein ta0354_69_121"/>
    <property type="match status" value="1"/>
</dbReference>
<evidence type="ECO:0000259" key="1">
    <source>
        <dbReference type="Pfam" id="PF04289"/>
    </source>
</evidence>
<protein>
    <submittedName>
        <fullName evidence="3">DUF447 domain-containing protein</fullName>
    </submittedName>
</protein>
<sequence>MIYETIISSIDMQGVAHVTPFGIRMQDGLVVISPFKPSTTLSNILATGYAVVNLTDDVRVFAAALTSRSVGSLVAATQIHGVRLSEVLSHKELKLVKFEDDDVRPQLFLEVVHEEYHQPFQGFNRAQAAVIELAVLVSRLKRLPLEKICQEMDYLTIAIEKTAGPRELEAW</sequence>
<evidence type="ECO:0000259" key="2">
    <source>
        <dbReference type="Pfam" id="PF20766"/>
    </source>
</evidence>
<evidence type="ECO:0000313" key="4">
    <source>
        <dbReference type="Proteomes" id="UP000264313"/>
    </source>
</evidence>
<dbReference type="EMBL" id="DNAA01000090">
    <property type="protein sequence ID" value="HBA08757.1"/>
    <property type="molecule type" value="Genomic_DNA"/>
</dbReference>
<dbReference type="InterPro" id="IPR012349">
    <property type="entry name" value="Split_barrel_FMN-bd"/>
</dbReference>
<evidence type="ECO:0000313" key="3">
    <source>
        <dbReference type="EMBL" id="HBA08757.1"/>
    </source>
</evidence>
<dbReference type="InterPro" id="IPR007386">
    <property type="entry name" value="DUF447_N"/>
</dbReference>
<proteinExistence type="predicted"/>
<dbReference type="STRING" id="1132855.GCA_000384255_01866"/>